<protein>
    <recommendedName>
        <fullName evidence="3">Pyridine nucleotide-disulfide oxidoreductase</fullName>
    </recommendedName>
</protein>
<dbReference type="AlphaFoldDB" id="A0A7I7S5L7"/>
<reference evidence="1 2" key="1">
    <citation type="journal article" date="2019" name="Emerg. Microbes Infect.">
        <title>Comprehensive subspecies identification of 175 nontuberculous mycobacteria species based on 7547 genomic profiles.</title>
        <authorList>
            <person name="Matsumoto Y."/>
            <person name="Kinjo T."/>
            <person name="Motooka D."/>
            <person name="Nabeya D."/>
            <person name="Jung N."/>
            <person name="Uechi K."/>
            <person name="Horii T."/>
            <person name="Iida T."/>
            <person name="Fujita J."/>
            <person name="Nakamura S."/>
        </authorList>
    </citation>
    <scope>NUCLEOTIDE SEQUENCE [LARGE SCALE GENOMIC DNA]</scope>
    <source>
        <strain evidence="1 2">JCM 18538</strain>
    </source>
</reference>
<evidence type="ECO:0000313" key="1">
    <source>
        <dbReference type="EMBL" id="BBY51589.1"/>
    </source>
</evidence>
<gene>
    <name evidence="1" type="ORF">MARA_50570</name>
</gene>
<keyword evidence="2" id="KW-1185">Reference proteome</keyword>
<evidence type="ECO:0008006" key="3">
    <source>
        <dbReference type="Google" id="ProtNLM"/>
    </source>
</evidence>
<accession>A0A7I7S5L7</accession>
<sequence length="94" mass="9904">MLNLVIGGHTPAMTITSGDVRQLLESDDDAVLVLIEGRAEVVRGDQIDDDAHRGALQVISRADLIERTGGAELSDHELEEQAGTLDATVAELGG</sequence>
<proteinExistence type="predicted"/>
<name>A0A7I7S5L7_9MYCO</name>
<geneLocation type="plasmid" evidence="2">
    <name>pjcm18538 dna</name>
</geneLocation>
<dbReference type="Proteomes" id="UP000467428">
    <property type="component" value="Chromosome"/>
</dbReference>
<dbReference type="EMBL" id="AP022593">
    <property type="protein sequence ID" value="BBY51589.1"/>
    <property type="molecule type" value="Genomic_DNA"/>
</dbReference>
<organism evidence="1 2">
    <name type="scientific">Mycolicibacterium arabiense</name>
    <dbReference type="NCBI Taxonomy" id="1286181"/>
    <lineage>
        <taxon>Bacteria</taxon>
        <taxon>Bacillati</taxon>
        <taxon>Actinomycetota</taxon>
        <taxon>Actinomycetes</taxon>
        <taxon>Mycobacteriales</taxon>
        <taxon>Mycobacteriaceae</taxon>
        <taxon>Mycolicibacterium</taxon>
    </lineage>
</organism>
<dbReference type="KEGG" id="marz:MARA_50570"/>
<evidence type="ECO:0000313" key="2">
    <source>
        <dbReference type="Proteomes" id="UP000467428"/>
    </source>
</evidence>